<dbReference type="EMBL" id="CAXAJV020001290">
    <property type="protein sequence ID" value="CAL7939849.1"/>
    <property type="molecule type" value="Genomic_DNA"/>
</dbReference>
<sequence length="303" mass="33910">MISENTDGPQVHLILLMVPIFADLASSAFTFEPMGVGSRGRTTRAVWTAKGHDDSGDYKVNKGYSSAYSVKDDGIKKEHVHGNYKDGGAANKQDASAQKSKQGSHHDGQGVGHHQLNNDKKDHGNGQLDNDDGYKHKYQRGYHRTHGYHHRHHHGTDGTNHGGDGDDYGGYYRVRFVHKHKDKNDESRLCSSHGDCKHGGYNYDDGFEYHYGNNGANRNEHGHNGGGHGASKEDDIECNHKYKFGNDHNEGIGDHGPDYYYGYTQSGGNYAKGYPGFGRDHYRHHELDQDHADYHHGLAHRNY</sequence>
<accession>A0ABP1NFR0</accession>
<feature type="signal peptide" evidence="2">
    <location>
        <begin position="1"/>
        <end position="27"/>
    </location>
</feature>
<evidence type="ECO:0000256" key="2">
    <source>
        <dbReference type="SAM" id="SignalP"/>
    </source>
</evidence>
<comment type="caution">
    <text evidence="3">The sequence shown here is derived from an EMBL/GenBank/DDBJ whole genome shotgun (WGS) entry which is preliminary data.</text>
</comment>
<name>A0ABP1NFR0_XYLVO</name>
<evidence type="ECO:0000313" key="3">
    <source>
        <dbReference type="EMBL" id="CAL7939849.1"/>
    </source>
</evidence>
<feature type="chain" id="PRO_5045549394" evidence="2">
    <location>
        <begin position="28"/>
        <end position="303"/>
    </location>
</feature>
<keyword evidence="4" id="KW-1185">Reference proteome</keyword>
<organism evidence="3 4">
    <name type="scientific">Xylocopa violacea</name>
    <name type="common">Violet carpenter bee</name>
    <name type="synonym">Apis violacea</name>
    <dbReference type="NCBI Taxonomy" id="135666"/>
    <lineage>
        <taxon>Eukaryota</taxon>
        <taxon>Metazoa</taxon>
        <taxon>Ecdysozoa</taxon>
        <taxon>Arthropoda</taxon>
        <taxon>Hexapoda</taxon>
        <taxon>Insecta</taxon>
        <taxon>Pterygota</taxon>
        <taxon>Neoptera</taxon>
        <taxon>Endopterygota</taxon>
        <taxon>Hymenoptera</taxon>
        <taxon>Apocrita</taxon>
        <taxon>Aculeata</taxon>
        <taxon>Apoidea</taxon>
        <taxon>Anthophila</taxon>
        <taxon>Apidae</taxon>
        <taxon>Xylocopa</taxon>
        <taxon>Xylocopa</taxon>
    </lineage>
</organism>
<keyword evidence="2" id="KW-0732">Signal</keyword>
<dbReference type="Proteomes" id="UP001642520">
    <property type="component" value="Unassembled WGS sequence"/>
</dbReference>
<evidence type="ECO:0000256" key="1">
    <source>
        <dbReference type="SAM" id="MobiDB-lite"/>
    </source>
</evidence>
<gene>
    <name evidence="3" type="ORF">XYLVIOL_LOCUS4156</name>
</gene>
<proteinExistence type="predicted"/>
<protein>
    <submittedName>
        <fullName evidence="3">Uncharacterized protein</fullName>
    </submittedName>
</protein>
<feature type="region of interest" description="Disordered" evidence="1">
    <location>
        <begin position="78"/>
        <end position="137"/>
    </location>
</feature>
<reference evidence="3 4" key="1">
    <citation type="submission" date="2024-08" db="EMBL/GenBank/DDBJ databases">
        <authorList>
            <person name="Will J Nash"/>
            <person name="Angela Man"/>
            <person name="Seanna McTaggart"/>
            <person name="Kendall Baker"/>
            <person name="Tom Barker"/>
            <person name="Leah Catchpole"/>
            <person name="Alex Durrant"/>
            <person name="Karim Gharbi"/>
            <person name="Naomi Irish"/>
            <person name="Gemy Kaithakottil"/>
            <person name="Debby Ku"/>
            <person name="Aaliyah Providence"/>
            <person name="Felix Shaw"/>
            <person name="David Swarbreck"/>
            <person name="Chris Watkins"/>
            <person name="Ann M. McCartney"/>
            <person name="Giulio Formenti"/>
            <person name="Alice Mouton"/>
            <person name="Noel Vella"/>
            <person name="Bjorn M von Reumont"/>
            <person name="Adriana Vella"/>
            <person name="Wilfried Haerty"/>
        </authorList>
    </citation>
    <scope>NUCLEOTIDE SEQUENCE [LARGE SCALE GENOMIC DNA]</scope>
</reference>
<evidence type="ECO:0000313" key="4">
    <source>
        <dbReference type="Proteomes" id="UP001642520"/>
    </source>
</evidence>